<dbReference type="AlphaFoldDB" id="A0A818AX38"/>
<comment type="caution">
    <text evidence="1">The sequence shown here is derived from an EMBL/GenBank/DDBJ whole genome shotgun (WGS) entry which is preliminary data.</text>
</comment>
<protein>
    <submittedName>
        <fullName evidence="1">Uncharacterized protein</fullName>
    </submittedName>
</protein>
<evidence type="ECO:0000313" key="2">
    <source>
        <dbReference type="Proteomes" id="UP000663865"/>
    </source>
</evidence>
<gene>
    <name evidence="1" type="ORF">KIK155_LOCUS9074</name>
</gene>
<evidence type="ECO:0000313" key="1">
    <source>
        <dbReference type="EMBL" id="CAF3411480.1"/>
    </source>
</evidence>
<proteinExistence type="predicted"/>
<sequence length="187" mass="21646">MESTTLIVNVAQERPITSPKFYVDSCFQLSSINIRNRVEMILRKFWYKNKLAYLSVELNAHNLLYLILLVQQKQLPPQSLYIHTFSSQACESIFRNTCALSGVYSTIVNFTVHDFLRRAQRLSLLNDIKCKHLNDTSVNSLVFPVHYKHRHDNQSLATQSQAEVDLIDVEQIITEAYHEAIDMLIMA</sequence>
<dbReference type="EMBL" id="CAJNYV010001237">
    <property type="protein sequence ID" value="CAF3411480.1"/>
    <property type="molecule type" value="Genomic_DNA"/>
</dbReference>
<reference evidence="1" key="1">
    <citation type="submission" date="2021-02" db="EMBL/GenBank/DDBJ databases">
        <authorList>
            <person name="Nowell W R."/>
        </authorList>
    </citation>
    <scope>NUCLEOTIDE SEQUENCE</scope>
</reference>
<organism evidence="1 2">
    <name type="scientific">Rotaria socialis</name>
    <dbReference type="NCBI Taxonomy" id="392032"/>
    <lineage>
        <taxon>Eukaryota</taxon>
        <taxon>Metazoa</taxon>
        <taxon>Spiralia</taxon>
        <taxon>Gnathifera</taxon>
        <taxon>Rotifera</taxon>
        <taxon>Eurotatoria</taxon>
        <taxon>Bdelloidea</taxon>
        <taxon>Philodinida</taxon>
        <taxon>Philodinidae</taxon>
        <taxon>Rotaria</taxon>
    </lineage>
</organism>
<name>A0A818AX38_9BILA</name>
<dbReference type="Proteomes" id="UP000663865">
    <property type="component" value="Unassembled WGS sequence"/>
</dbReference>
<accession>A0A818AX38</accession>